<dbReference type="STRING" id="4795.A0A225VW26"/>
<organism evidence="2 3">
    <name type="scientific">Phytophthora megakarya</name>
    <dbReference type="NCBI Taxonomy" id="4795"/>
    <lineage>
        <taxon>Eukaryota</taxon>
        <taxon>Sar</taxon>
        <taxon>Stramenopiles</taxon>
        <taxon>Oomycota</taxon>
        <taxon>Peronosporomycetes</taxon>
        <taxon>Peronosporales</taxon>
        <taxon>Peronosporaceae</taxon>
        <taxon>Phytophthora</taxon>
    </lineage>
</organism>
<comment type="caution">
    <text evidence="2">The sequence shown here is derived from an EMBL/GenBank/DDBJ whole genome shotgun (WGS) entry which is preliminary data.</text>
</comment>
<dbReference type="Pfam" id="PF01498">
    <property type="entry name" value="HTH_Tnp_Tc3_2"/>
    <property type="match status" value="1"/>
</dbReference>
<accession>A0A225VW26</accession>
<gene>
    <name evidence="2" type="ORF">PHMEG_00017735</name>
</gene>
<sequence>TSMPRPRGRGDISPDVRLRVALFLAERSVRGRLFRGAIKSAVAAFGIGHKSVKKIWQMRSNVEALSVSRRVQPARGRRLTVQEVVELVQAVPLCQRQTQRALSAASGIPRTTLQRYLADGSLRKASSRVKPTLTPAHKTKRLQWALAHVKIPLGTVLFCF</sequence>
<dbReference type="PANTHER" id="PTHR33889:SF7">
    <property type="entry name" value="OS04G0681850 PROTEIN"/>
    <property type="match status" value="1"/>
</dbReference>
<dbReference type="AlphaFoldDB" id="A0A225VW26"/>
<reference evidence="3" key="1">
    <citation type="submission" date="2017-03" db="EMBL/GenBank/DDBJ databases">
        <title>Phytopthora megakarya and P. palmivora, two closely related causual agents of cacao black pod achieved similar genome size and gene model numbers by different mechanisms.</title>
        <authorList>
            <person name="Ali S."/>
            <person name="Shao J."/>
            <person name="Larry D.J."/>
            <person name="Kronmiller B."/>
            <person name="Shen D."/>
            <person name="Strem M.D."/>
            <person name="Melnick R.L."/>
            <person name="Guiltinan M.J."/>
            <person name="Tyler B.M."/>
            <person name="Meinhardt L.W."/>
            <person name="Bailey B.A."/>
        </authorList>
    </citation>
    <scope>NUCLEOTIDE SEQUENCE [LARGE SCALE GENOMIC DNA]</scope>
    <source>
        <strain evidence="3">zdho120</strain>
    </source>
</reference>
<protein>
    <recommendedName>
        <fullName evidence="1">Transposase Tc1-like domain-containing protein</fullName>
    </recommendedName>
</protein>
<dbReference type="EMBL" id="NBNE01002749">
    <property type="protein sequence ID" value="OWZ09545.1"/>
    <property type="molecule type" value="Genomic_DNA"/>
</dbReference>
<name>A0A225VW26_9STRA</name>
<proteinExistence type="predicted"/>
<dbReference type="PANTHER" id="PTHR33889">
    <property type="entry name" value="OS04G0681850 PROTEIN"/>
    <property type="match status" value="1"/>
</dbReference>
<feature type="non-terminal residue" evidence="2">
    <location>
        <position position="1"/>
    </location>
</feature>
<evidence type="ECO:0000313" key="2">
    <source>
        <dbReference type="EMBL" id="OWZ09545.1"/>
    </source>
</evidence>
<feature type="domain" description="Transposase Tc1-like" evidence="1">
    <location>
        <begin position="97"/>
        <end position="150"/>
    </location>
</feature>
<evidence type="ECO:0000259" key="1">
    <source>
        <dbReference type="Pfam" id="PF01498"/>
    </source>
</evidence>
<dbReference type="Proteomes" id="UP000198211">
    <property type="component" value="Unassembled WGS sequence"/>
</dbReference>
<dbReference type="GO" id="GO:0003677">
    <property type="term" value="F:DNA binding"/>
    <property type="evidence" value="ECO:0007669"/>
    <property type="project" value="InterPro"/>
</dbReference>
<dbReference type="OrthoDB" id="123483at2759"/>
<evidence type="ECO:0000313" key="3">
    <source>
        <dbReference type="Proteomes" id="UP000198211"/>
    </source>
</evidence>
<dbReference type="GO" id="GO:0006313">
    <property type="term" value="P:DNA transposition"/>
    <property type="evidence" value="ECO:0007669"/>
    <property type="project" value="InterPro"/>
</dbReference>
<keyword evidence="3" id="KW-1185">Reference proteome</keyword>
<dbReference type="InterPro" id="IPR002492">
    <property type="entry name" value="Transposase_Tc1-like"/>
</dbReference>
<dbReference type="GO" id="GO:0015074">
    <property type="term" value="P:DNA integration"/>
    <property type="evidence" value="ECO:0007669"/>
    <property type="project" value="InterPro"/>
</dbReference>